<evidence type="ECO:0000256" key="3">
    <source>
        <dbReference type="ARBA" id="ARBA00022692"/>
    </source>
</evidence>
<comment type="caution">
    <text evidence="7">The sequence shown here is derived from an EMBL/GenBank/DDBJ whole genome shotgun (WGS) entry which is preliminary data.</text>
</comment>
<evidence type="ECO:0000313" key="7">
    <source>
        <dbReference type="EMBL" id="KJY55299.1"/>
    </source>
</evidence>
<feature type="transmembrane region" description="Helical" evidence="6">
    <location>
        <begin position="43"/>
        <end position="63"/>
    </location>
</feature>
<protein>
    <recommendedName>
        <fullName evidence="6">Probable membrane transporter protein</fullName>
    </recommendedName>
</protein>
<evidence type="ECO:0000256" key="6">
    <source>
        <dbReference type="RuleBase" id="RU363041"/>
    </source>
</evidence>
<dbReference type="InterPro" id="IPR002781">
    <property type="entry name" value="TM_pro_TauE-like"/>
</dbReference>
<keyword evidence="6" id="KW-1003">Cell membrane</keyword>
<feature type="transmembrane region" description="Helical" evidence="6">
    <location>
        <begin position="75"/>
        <end position="91"/>
    </location>
</feature>
<dbReference type="EMBL" id="JXLI01000015">
    <property type="protein sequence ID" value="KJY55299.1"/>
    <property type="molecule type" value="Genomic_DNA"/>
</dbReference>
<feature type="transmembrane region" description="Helical" evidence="6">
    <location>
        <begin position="177"/>
        <end position="193"/>
    </location>
</feature>
<evidence type="ECO:0000256" key="2">
    <source>
        <dbReference type="ARBA" id="ARBA00009142"/>
    </source>
</evidence>
<dbReference type="HOGENOM" id="CLU_045498_10_0_9"/>
<dbReference type="InterPro" id="IPR051598">
    <property type="entry name" value="TSUP/Inactive_protease-like"/>
</dbReference>
<organism evidence="7 8">
    <name type="scientific">Lactobacillus melliventris</name>
    <dbReference type="NCBI Taxonomy" id="1218507"/>
    <lineage>
        <taxon>Bacteria</taxon>
        <taxon>Bacillati</taxon>
        <taxon>Bacillota</taxon>
        <taxon>Bacilli</taxon>
        <taxon>Lactobacillales</taxon>
        <taxon>Lactobacillaceae</taxon>
        <taxon>Lactobacillus</taxon>
    </lineage>
</organism>
<keyword evidence="3 6" id="KW-0812">Transmembrane</keyword>
<dbReference type="PANTHER" id="PTHR43701">
    <property type="entry name" value="MEMBRANE TRANSPORTER PROTEIN MJ0441-RELATED"/>
    <property type="match status" value="1"/>
</dbReference>
<evidence type="ECO:0000256" key="5">
    <source>
        <dbReference type="ARBA" id="ARBA00023136"/>
    </source>
</evidence>
<feature type="transmembrane region" description="Helical" evidence="6">
    <location>
        <begin position="199"/>
        <end position="219"/>
    </location>
</feature>
<dbReference type="Pfam" id="PF01925">
    <property type="entry name" value="TauE"/>
    <property type="match status" value="1"/>
</dbReference>
<evidence type="ECO:0000256" key="1">
    <source>
        <dbReference type="ARBA" id="ARBA00004141"/>
    </source>
</evidence>
<dbReference type="GO" id="GO:0005886">
    <property type="term" value="C:plasma membrane"/>
    <property type="evidence" value="ECO:0007669"/>
    <property type="project" value="UniProtKB-SubCell"/>
</dbReference>
<dbReference type="STRING" id="1218507.JF74_18060"/>
<dbReference type="RefSeq" id="WP_046325707.1">
    <property type="nucleotide sequence ID" value="NZ_JBHTMT010000002.1"/>
</dbReference>
<dbReference type="PANTHER" id="PTHR43701:SF2">
    <property type="entry name" value="MEMBRANE TRANSPORTER PROTEIN YJNA-RELATED"/>
    <property type="match status" value="1"/>
</dbReference>
<sequence length="249" mass="26064">MKIFLLGLIGLVIGTFVILFGGGGAAIYLAILTGLFGLNAATASSTSLVTALPSLIIGAISYYHQRQINTKVGNQMLLTAIPAVIIGALVSKYIPAKIYKWLIGIVLVVLGINMLFKKKAQTAETVKKTQFARMEAGIYGILGGLMVGVAGMSGGAVIIGGLFLLGLQDFQATATSTYVLVFMTITGAIFHIADGRVDWTAGLPLMIGAIVGAIIAPRLAQILAKTKITRYMKPTIGILLILLGAKSLL</sequence>
<dbReference type="PATRIC" id="fig|1218507.3.peg.2018"/>
<feature type="transmembrane region" description="Helical" evidence="6">
    <location>
        <begin position="136"/>
        <end position="165"/>
    </location>
</feature>
<accession>A0A0F4LAK8</accession>
<keyword evidence="4 6" id="KW-1133">Transmembrane helix</keyword>
<gene>
    <name evidence="7" type="ORF">JF74_18060</name>
</gene>
<evidence type="ECO:0000313" key="8">
    <source>
        <dbReference type="Proteomes" id="UP000033531"/>
    </source>
</evidence>
<dbReference type="OrthoDB" id="2324380at2"/>
<comment type="similarity">
    <text evidence="2 6">Belongs to the 4-toluene sulfonate uptake permease (TSUP) (TC 2.A.102) family.</text>
</comment>
<proteinExistence type="inferred from homology"/>
<keyword evidence="5 6" id="KW-0472">Membrane</keyword>
<feature type="transmembrane region" description="Helical" evidence="6">
    <location>
        <begin position="98"/>
        <end position="116"/>
    </location>
</feature>
<name>A0A0F4LAK8_9LACO</name>
<dbReference type="AlphaFoldDB" id="A0A0F4LAK8"/>
<dbReference type="Proteomes" id="UP000033531">
    <property type="component" value="Unassembled WGS sequence"/>
</dbReference>
<reference evidence="7 8" key="1">
    <citation type="submission" date="2015-01" db="EMBL/GenBank/DDBJ databases">
        <title>Comparative genomics of the lactic acid bacteria isolated from the honey bee gut.</title>
        <authorList>
            <person name="Ellegaard K.M."/>
            <person name="Tamarit D."/>
            <person name="Javelind E."/>
            <person name="Olofsson T."/>
            <person name="Andersson S.G."/>
            <person name="Vasquez A."/>
        </authorList>
    </citation>
    <scope>NUCLEOTIDE SEQUENCE [LARGE SCALE GENOMIC DNA]</scope>
    <source>
        <strain evidence="7 8">Hma8</strain>
    </source>
</reference>
<comment type="subcellular location">
    <subcellularLocation>
        <location evidence="6">Cell membrane</location>
        <topology evidence="6">Multi-pass membrane protein</topology>
    </subcellularLocation>
    <subcellularLocation>
        <location evidence="1">Membrane</location>
        <topology evidence="1">Multi-pass membrane protein</topology>
    </subcellularLocation>
</comment>
<feature type="transmembrane region" description="Helical" evidence="6">
    <location>
        <begin position="6"/>
        <end position="31"/>
    </location>
</feature>
<evidence type="ECO:0000256" key="4">
    <source>
        <dbReference type="ARBA" id="ARBA00022989"/>
    </source>
</evidence>